<dbReference type="RefSeq" id="WP_010024380.1">
    <property type="nucleotide sequence ID" value="NZ_AFVQ02000162.1"/>
</dbReference>
<comment type="subunit">
    <text evidence="3 9">Homodimer.</text>
</comment>
<dbReference type="InterPro" id="IPR013785">
    <property type="entry name" value="Aldolase_TIM"/>
</dbReference>
<name>A0A0U1QLY2_9BACL</name>
<dbReference type="InterPro" id="IPR001754">
    <property type="entry name" value="OMPdeCOase_dom"/>
</dbReference>
<evidence type="ECO:0000256" key="9">
    <source>
        <dbReference type="HAMAP-Rule" id="MF_01200"/>
    </source>
</evidence>
<evidence type="ECO:0000256" key="12">
    <source>
        <dbReference type="RuleBase" id="RU000512"/>
    </source>
</evidence>
<feature type="active site" description="For OMPdecase activity" evidence="10">
    <location>
        <position position="63"/>
    </location>
</feature>
<dbReference type="InterPro" id="IPR018089">
    <property type="entry name" value="OMPdecase_AS"/>
</dbReference>
<dbReference type="SMART" id="SM00934">
    <property type="entry name" value="OMPdecase"/>
    <property type="match status" value="1"/>
</dbReference>
<feature type="active site" description="For OMPdecase activity" evidence="10">
    <location>
        <position position="61"/>
    </location>
</feature>
<organism evidence="14 15">
    <name type="scientific">Sporolactobacillus inulinus CASD</name>
    <dbReference type="NCBI Taxonomy" id="1069536"/>
    <lineage>
        <taxon>Bacteria</taxon>
        <taxon>Bacillati</taxon>
        <taxon>Bacillota</taxon>
        <taxon>Bacilli</taxon>
        <taxon>Bacillales</taxon>
        <taxon>Sporolactobacillaceae</taxon>
        <taxon>Sporolactobacillus</taxon>
    </lineage>
</organism>
<feature type="binding site" evidence="9 11">
    <location>
        <position position="34"/>
    </location>
    <ligand>
        <name>substrate</name>
    </ligand>
</feature>
<dbReference type="STRING" id="1069536.SINU_11640"/>
<dbReference type="Proteomes" id="UP000035553">
    <property type="component" value="Unassembled WGS sequence"/>
</dbReference>
<comment type="pathway">
    <text evidence="2 9 12">Pyrimidine metabolism; UMP biosynthesis via de novo pathway; UMP from orotate: step 2/2.</text>
</comment>
<dbReference type="Pfam" id="PF00215">
    <property type="entry name" value="OMPdecase"/>
    <property type="match status" value="1"/>
</dbReference>
<dbReference type="EC" id="4.1.1.23" evidence="9"/>
<feature type="binding site" evidence="9 11">
    <location>
        <position position="12"/>
    </location>
    <ligand>
        <name>substrate</name>
    </ligand>
</feature>
<evidence type="ECO:0000313" key="14">
    <source>
        <dbReference type="EMBL" id="KLI01799.1"/>
    </source>
</evidence>
<comment type="similarity">
    <text evidence="8 9">Belongs to the OMP decarboxylase family. Type 1 subfamily.</text>
</comment>
<evidence type="ECO:0000256" key="1">
    <source>
        <dbReference type="ARBA" id="ARBA00002356"/>
    </source>
</evidence>
<protein>
    <recommendedName>
        <fullName evidence="9">Orotidine 5'-phosphate decarboxylase</fullName>
        <ecNumber evidence="9">4.1.1.23</ecNumber>
    </recommendedName>
    <alternativeName>
        <fullName evidence="9">OMP decarboxylase</fullName>
        <shortName evidence="9">OMPDCase</shortName>
        <shortName evidence="9">OMPdecase</shortName>
    </alternativeName>
</protein>
<evidence type="ECO:0000256" key="3">
    <source>
        <dbReference type="ARBA" id="ARBA00011738"/>
    </source>
</evidence>
<dbReference type="OrthoDB" id="9806203at2"/>
<sequence>MNEEKKLIVALDVASNDEMLQMLKKIHRPGCYVKVGMELYLQNGADIVRILKSEGYSVFLDLKLHDIPHTVYRAMKGLARLGADMINVHAAGGAEMMRAAAEGLGEGARSGRPICLAVTQLTSTDQTMLENELLIKRPMDEVITQYASLAYSSGMDGVVCSAWEAQKIKNQTSPEFLAVTPGIRLTDDDAGDQKRVASPAQARALGSDFIVVGRSITAAPDPAQAYERVLNDWGKQTWTTTN</sequence>
<dbReference type="InterPro" id="IPR047596">
    <property type="entry name" value="OMPdecase_bac"/>
</dbReference>
<accession>A0A0U1QLY2</accession>
<comment type="function">
    <text evidence="1 9">Catalyzes the decarboxylation of orotidine 5'-monophosphate (OMP) to uridine 5'-monophosphate (UMP).</text>
</comment>
<evidence type="ECO:0000256" key="6">
    <source>
        <dbReference type="ARBA" id="ARBA00023239"/>
    </source>
</evidence>
<dbReference type="Gene3D" id="3.20.20.70">
    <property type="entry name" value="Aldolase class I"/>
    <property type="match status" value="1"/>
</dbReference>
<keyword evidence="6 9" id="KW-0456">Lyase</keyword>
<evidence type="ECO:0000256" key="11">
    <source>
        <dbReference type="PIRSR" id="PIRSR614732-2"/>
    </source>
</evidence>
<evidence type="ECO:0000256" key="8">
    <source>
        <dbReference type="ARBA" id="ARBA00061012"/>
    </source>
</evidence>
<keyword evidence="15" id="KW-1185">Reference proteome</keyword>
<dbReference type="PROSITE" id="PS00156">
    <property type="entry name" value="OMPDECASE"/>
    <property type="match status" value="1"/>
</dbReference>
<feature type="binding site" evidence="9 11">
    <location>
        <position position="122"/>
    </location>
    <ligand>
        <name>substrate</name>
    </ligand>
</feature>
<dbReference type="FunFam" id="3.20.20.70:FF:000015">
    <property type="entry name" value="Orotidine 5'-phosphate decarboxylase"/>
    <property type="match status" value="1"/>
</dbReference>
<dbReference type="HAMAP" id="MF_01200_B">
    <property type="entry name" value="OMPdecase_type1_B"/>
    <property type="match status" value="1"/>
</dbReference>
<comment type="caution">
    <text evidence="14">The sequence shown here is derived from an EMBL/GenBank/DDBJ whole genome shotgun (WGS) entry which is preliminary data.</text>
</comment>
<dbReference type="PANTHER" id="PTHR32119">
    <property type="entry name" value="OROTIDINE 5'-PHOSPHATE DECARBOXYLASE"/>
    <property type="match status" value="1"/>
</dbReference>
<feature type="active site" description="For OMPdecase activity" evidence="10">
    <location>
        <position position="66"/>
    </location>
</feature>
<keyword evidence="5 9" id="KW-0665">Pyrimidine biosynthesis</keyword>
<evidence type="ECO:0000256" key="4">
    <source>
        <dbReference type="ARBA" id="ARBA00022793"/>
    </source>
</evidence>
<dbReference type="InterPro" id="IPR011060">
    <property type="entry name" value="RibuloseP-bd_barrel"/>
</dbReference>
<evidence type="ECO:0000256" key="5">
    <source>
        <dbReference type="ARBA" id="ARBA00022975"/>
    </source>
</evidence>
<gene>
    <name evidence="9" type="primary">pyrF</name>
    <name evidence="14" type="ORF">SINU_11640</name>
</gene>
<feature type="binding site" evidence="9 11">
    <location>
        <position position="193"/>
    </location>
    <ligand>
        <name>substrate</name>
    </ligand>
</feature>
<comment type="catalytic activity">
    <reaction evidence="7 9 12">
        <text>orotidine 5'-phosphate + H(+) = UMP + CO2</text>
        <dbReference type="Rhea" id="RHEA:11596"/>
        <dbReference type="ChEBI" id="CHEBI:15378"/>
        <dbReference type="ChEBI" id="CHEBI:16526"/>
        <dbReference type="ChEBI" id="CHEBI:57538"/>
        <dbReference type="ChEBI" id="CHEBI:57865"/>
        <dbReference type="EC" id="4.1.1.23"/>
    </reaction>
</comment>
<feature type="domain" description="Orotidine 5'-phosphate decarboxylase" evidence="13">
    <location>
        <begin position="6"/>
        <end position="229"/>
    </location>
</feature>
<evidence type="ECO:0000256" key="10">
    <source>
        <dbReference type="PIRSR" id="PIRSR614732-1"/>
    </source>
</evidence>
<evidence type="ECO:0000256" key="2">
    <source>
        <dbReference type="ARBA" id="ARBA00004861"/>
    </source>
</evidence>
<reference evidence="14 15" key="1">
    <citation type="journal article" date="2011" name="J. Bacteriol.">
        <title>Draft genome sequence of Sporolactobacillus inulinus strain CASD, an efficient D-lactic acid-producing bacterium with high-concentration lactate tolerance capability.</title>
        <authorList>
            <person name="Yu B."/>
            <person name="Su F."/>
            <person name="Wang L."/>
            <person name="Xu K."/>
            <person name="Zhao B."/>
            <person name="Xu P."/>
        </authorList>
    </citation>
    <scope>NUCLEOTIDE SEQUENCE [LARGE SCALE GENOMIC DNA]</scope>
    <source>
        <strain evidence="14 15">CASD</strain>
    </source>
</reference>
<feature type="binding site" evidence="9 11">
    <location>
        <position position="213"/>
    </location>
    <ligand>
        <name>substrate</name>
    </ligand>
</feature>
<dbReference type="SUPFAM" id="SSF51366">
    <property type="entry name" value="Ribulose-phoshate binding barrel"/>
    <property type="match status" value="1"/>
</dbReference>
<dbReference type="GO" id="GO:0004590">
    <property type="term" value="F:orotidine-5'-phosphate decarboxylase activity"/>
    <property type="evidence" value="ECO:0007669"/>
    <property type="project" value="UniProtKB-UniRule"/>
</dbReference>
<dbReference type="PANTHER" id="PTHR32119:SF2">
    <property type="entry name" value="OROTIDINE 5'-PHOSPHATE DECARBOXYLASE"/>
    <property type="match status" value="1"/>
</dbReference>
<dbReference type="AlphaFoldDB" id="A0A0U1QLY2"/>
<dbReference type="InterPro" id="IPR014732">
    <property type="entry name" value="OMPdecase"/>
</dbReference>
<keyword evidence="4 9" id="KW-0210">Decarboxylase</keyword>
<evidence type="ECO:0000259" key="13">
    <source>
        <dbReference type="SMART" id="SM00934"/>
    </source>
</evidence>
<feature type="binding site" evidence="9 11">
    <location>
        <position position="184"/>
    </location>
    <ligand>
        <name>substrate</name>
    </ligand>
</feature>
<feature type="binding site" evidence="9 11">
    <location>
        <position position="214"/>
    </location>
    <ligand>
        <name>substrate</name>
    </ligand>
</feature>
<feature type="binding site" evidence="9">
    <location>
        <begin position="61"/>
        <end position="70"/>
    </location>
    <ligand>
        <name>substrate</name>
    </ligand>
</feature>
<dbReference type="GO" id="GO:0005829">
    <property type="term" value="C:cytosol"/>
    <property type="evidence" value="ECO:0007669"/>
    <property type="project" value="TreeGrafter"/>
</dbReference>
<dbReference type="CDD" id="cd04725">
    <property type="entry name" value="OMP_decarboxylase_like"/>
    <property type="match status" value="1"/>
</dbReference>
<feature type="active site" description="Proton donor" evidence="9">
    <location>
        <position position="63"/>
    </location>
</feature>
<dbReference type="GO" id="GO:0044205">
    <property type="term" value="P:'de novo' UMP biosynthetic process"/>
    <property type="evidence" value="ECO:0007669"/>
    <property type="project" value="UniProtKB-UniRule"/>
</dbReference>
<dbReference type="NCBIfam" id="NF001273">
    <property type="entry name" value="PRK00230.1"/>
    <property type="match status" value="1"/>
</dbReference>
<dbReference type="UniPathway" id="UPA00070">
    <property type="reaction ID" value="UER00120"/>
</dbReference>
<dbReference type="NCBIfam" id="TIGR01740">
    <property type="entry name" value="pyrF"/>
    <property type="match status" value="1"/>
</dbReference>
<evidence type="ECO:0000256" key="7">
    <source>
        <dbReference type="ARBA" id="ARBA00049157"/>
    </source>
</evidence>
<evidence type="ECO:0000313" key="15">
    <source>
        <dbReference type="Proteomes" id="UP000035553"/>
    </source>
</evidence>
<dbReference type="EMBL" id="AFVQ02000162">
    <property type="protein sequence ID" value="KLI01799.1"/>
    <property type="molecule type" value="Genomic_DNA"/>
</dbReference>
<dbReference type="GO" id="GO:0006207">
    <property type="term" value="P:'de novo' pyrimidine nucleobase biosynthetic process"/>
    <property type="evidence" value="ECO:0007669"/>
    <property type="project" value="InterPro"/>
</dbReference>
<proteinExistence type="inferred from homology"/>